<sequence>MDNIKYFFRGTPDDYIFSTGSTIHWIIVLFILLGIELIFKYRNELREDKYKKIFKTFIITILAIQQIVLYSWYKISGYFTIHESLPLYNCRLAIIFTIFAFNSGKKFYKNICCYWGMIGAVLALASPVLDPFRFPHYTGISFFVGHGLLLWSGVYFLVVEKHIVDKKSLESVLTFTNIYHGIIFIFNKLTNSNYCYLNAPPFSIDFIDRMSQFKYTFIAFSVFNISITMFYLIYKILYIHLLKKRTIKNMFKVY</sequence>
<dbReference type="Pfam" id="PF14808">
    <property type="entry name" value="TMEM164"/>
    <property type="match status" value="1"/>
</dbReference>
<accession>A0A9X2MLN4</accession>
<feature type="transmembrane region" description="Helical" evidence="1">
    <location>
        <begin position="215"/>
        <end position="234"/>
    </location>
</feature>
<dbReference type="AlphaFoldDB" id="A0A9X2MLN4"/>
<dbReference type="Proteomes" id="UP001142078">
    <property type="component" value="Unassembled WGS sequence"/>
</dbReference>
<feature type="transmembrane region" description="Helical" evidence="1">
    <location>
        <begin position="85"/>
        <end position="104"/>
    </location>
</feature>
<keyword evidence="1" id="KW-0812">Transmembrane</keyword>
<evidence type="ECO:0000313" key="2">
    <source>
        <dbReference type="EMBL" id="MCR2045325.1"/>
    </source>
</evidence>
<organism evidence="2 3">
    <name type="scientific">Anaerosalibacter massiliensis</name>
    <dbReference type="NCBI Taxonomy" id="1347392"/>
    <lineage>
        <taxon>Bacteria</taxon>
        <taxon>Bacillati</taxon>
        <taxon>Bacillota</taxon>
        <taxon>Tissierellia</taxon>
        <taxon>Tissierellales</taxon>
        <taxon>Sporanaerobacteraceae</taxon>
        <taxon>Anaerosalibacter</taxon>
    </lineage>
</organism>
<feature type="transmembrane region" description="Helical" evidence="1">
    <location>
        <begin position="171"/>
        <end position="189"/>
    </location>
</feature>
<reference evidence="2" key="1">
    <citation type="submission" date="2022-07" db="EMBL/GenBank/DDBJ databases">
        <title>Enhanced cultured diversity of the mouse gut microbiota enables custom-made synthetic communities.</title>
        <authorList>
            <person name="Afrizal A."/>
        </authorList>
    </citation>
    <scope>NUCLEOTIDE SEQUENCE</scope>
    <source>
        <strain evidence="2">DSM 29482</strain>
    </source>
</reference>
<gene>
    <name evidence="2" type="ORF">NSA23_14575</name>
</gene>
<evidence type="ECO:0000313" key="3">
    <source>
        <dbReference type="Proteomes" id="UP001142078"/>
    </source>
</evidence>
<keyword evidence="1" id="KW-1133">Transmembrane helix</keyword>
<dbReference type="InterPro" id="IPR011737">
    <property type="entry name" value="CHP02206_TP0381"/>
</dbReference>
<dbReference type="NCBIfam" id="TIGR02206">
    <property type="entry name" value="intg_mem_TP0381"/>
    <property type="match status" value="1"/>
</dbReference>
<feature type="transmembrane region" description="Helical" evidence="1">
    <location>
        <begin position="22"/>
        <end position="41"/>
    </location>
</feature>
<evidence type="ECO:0000256" key="1">
    <source>
        <dbReference type="SAM" id="Phobius"/>
    </source>
</evidence>
<proteinExistence type="predicted"/>
<feature type="transmembrane region" description="Helical" evidence="1">
    <location>
        <begin position="111"/>
        <end position="128"/>
    </location>
</feature>
<keyword evidence="3" id="KW-1185">Reference proteome</keyword>
<keyword evidence="1" id="KW-0472">Membrane</keyword>
<dbReference type="EMBL" id="JANJZL010000015">
    <property type="protein sequence ID" value="MCR2045325.1"/>
    <property type="molecule type" value="Genomic_DNA"/>
</dbReference>
<dbReference type="RefSeq" id="WP_257490671.1">
    <property type="nucleotide sequence ID" value="NZ_JANJZL010000015.1"/>
</dbReference>
<feature type="transmembrane region" description="Helical" evidence="1">
    <location>
        <begin position="140"/>
        <end position="159"/>
    </location>
</feature>
<name>A0A9X2MLN4_9FIRM</name>
<comment type="caution">
    <text evidence="2">The sequence shown here is derived from an EMBL/GenBank/DDBJ whole genome shotgun (WGS) entry which is preliminary data.</text>
</comment>
<protein>
    <submittedName>
        <fullName evidence="2">TIGR02206 family membrane protein</fullName>
    </submittedName>
</protein>
<feature type="transmembrane region" description="Helical" evidence="1">
    <location>
        <begin position="53"/>
        <end position="73"/>
    </location>
</feature>